<dbReference type="EMBL" id="JAQQWP010000002">
    <property type="protein sequence ID" value="KAK8129989.1"/>
    <property type="molecule type" value="Genomic_DNA"/>
</dbReference>
<keyword evidence="2 7" id="KW-0812">Transmembrane</keyword>
<keyword evidence="5" id="KW-0539">Nucleus</keyword>
<comment type="caution">
    <text evidence="7">The sequence shown here is derived from an EMBL/GenBank/DDBJ whole genome shotgun (WGS) entry which is preliminary data.</text>
</comment>
<gene>
    <name evidence="7" type="ORF">PG999_002369</name>
</gene>
<keyword evidence="3" id="KW-1133">Transmembrane helix</keyword>
<evidence type="ECO:0000256" key="1">
    <source>
        <dbReference type="ARBA" id="ARBA00007387"/>
    </source>
</evidence>
<evidence type="ECO:0000256" key="5">
    <source>
        <dbReference type="ARBA" id="ARBA00023242"/>
    </source>
</evidence>
<evidence type="ECO:0000313" key="7">
    <source>
        <dbReference type="EMBL" id="KAK8129989.1"/>
    </source>
</evidence>
<dbReference type="AlphaFoldDB" id="A0AAW0R7Z1"/>
<evidence type="ECO:0000256" key="3">
    <source>
        <dbReference type="ARBA" id="ARBA00022989"/>
    </source>
</evidence>
<name>A0AAW0R7Z1_9PEZI</name>
<dbReference type="PANTHER" id="PTHR12265:SF30">
    <property type="entry name" value="TRANSMEMBRANE PROTEIN 53"/>
    <property type="match status" value="1"/>
</dbReference>
<accession>A0AAW0R7Z1</accession>
<keyword evidence="8" id="KW-1185">Reference proteome</keyword>
<evidence type="ECO:0000313" key="8">
    <source>
        <dbReference type="Proteomes" id="UP001392437"/>
    </source>
</evidence>
<comment type="similarity">
    <text evidence="1">Belongs to the TMEM53 family.</text>
</comment>
<dbReference type="InterPro" id="IPR008547">
    <property type="entry name" value="DUF829_TMEM53"/>
</dbReference>
<dbReference type="GO" id="GO:0005640">
    <property type="term" value="C:nuclear outer membrane"/>
    <property type="evidence" value="ECO:0007669"/>
    <property type="project" value="UniProtKB-SubCell"/>
</dbReference>
<proteinExistence type="inferred from homology"/>
<dbReference type="InterPro" id="IPR029058">
    <property type="entry name" value="AB_hydrolase_fold"/>
</dbReference>
<dbReference type="Pfam" id="PF05705">
    <property type="entry name" value="DUF829"/>
    <property type="match status" value="1"/>
</dbReference>
<dbReference type="PANTHER" id="PTHR12265">
    <property type="entry name" value="TRANSMEMBRANE PROTEIN 53"/>
    <property type="match status" value="1"/>
</dbReference>
<evidence type="ECO:0000256" key="4">
    <source>
        <dbReference type="ARBA" id="ARBA00023136"/>
    </source>
</evidence>
<organism evidence="7 8">
    <name type="scientific">Apiospora kogelbergensis</name>
    <dbReference type="NCBI Taxonomy" id="1337665"/>
    <lineage>
        <taxon>Eukaryota</taxon>
        <taxon>Fungi</taxon>
        <taxon>Dikarya</taxon>
        <taxon>Ascomycota</taxon>
        <taxon>Pezizomycotina</taxon>
        <taxon>Sordariomycetes</taxon>
        <taxon>Xylariomycetidae</taxon>
        <taxon>Amphisphaeriales</taxon>
        <taxon>Apiosporaceae</taxon>
        <taxon>Apiospora</taxon>
    </lineage>
</organism>
<dbReference type="Proteomes" id="UP001392437">
    <property type="component" value="Unassembled WGS sequence"/>
</dbReference>
<dbReference type="SUPFAM" id="SSF53474">
    <property type="entry name" value="alpha/beta-Hydrolases"/>
    <property type="match status" value="1"/>
</dbReference>
<protein>
    <submittedName>
        <fullName evidence="7">Transmembrane protein 53-B</fullName>
    </submittedName>
</protein>
<keyword evidence="4" id="KW-0472">Membrane</keyword>
<sequence>MASRQIVPAVPDPLAACSMTKISPYVSFYEPESASAEAQQTSSSSAASSTTATASTSSSRDPKLVLIASWMDARDMHIAKYVTRYQSLYPASRILLVKFVVKQILSESQGSQAVQPAVAYLRAQIDANYLAASPERPQILLHIFSNGGLASSKHLLQSYRQKTGQAFPLHCAVYDSCPGLWTYRGGYNAVMAGIPKGIRRWILAPFLHILNFYFMLVVKVLRRPYNLLINANFHNNKEEVHQSNRAYIYGQKDNMVDWRHVECHARQAKDKGYNVRTELFPDSPHVAHLRTDETRYMRIVAETWDAATQSGIGG</sequence>
<reference evidence="7 8" key="1">
    <citation type="submission" date="2023-01" db="EMBL/GenBank/DDBJ databases">
        <title>Analysis of 21 Apiospora genomes using comparative genomics revels a genus with tremendous synthesis potential of carbohydrate active enzymes and secondary metabolites.</title>
        <authorList>
            <person name="Sorensen T."/>
        </authorList>
    </citation>
    <scope>NUCLEOTIDE SEQUENCE [LARGE SCALE GENOMIC DNA]</scope>
    <source>
        <strain evidence="7 8">CBS 117206</strain>
    </source>
</reference>
<evidence type="ECO:0000256" key="6">
    <source>
        <dbReference type="ARBA" id="ARBA00034303"/>
    </source>
</evidence>
<evidence type="ECO:0000256" key="2">
    <source>
        <dbReference type="ARBA" id="ARBA00022692"/>
    </source>
</evidence>
<comment type="subcellular location">
    <subcellularLocation>
        <location evidence="6">Nucleus outer membrane</location>
        <topology evidence="6">Single-pass membrane protein</topology>
    </subcellularLocation>
</comment>